<comment type="caution">
    <text evidence="1">The sequence shown here is derived from an EMBL/GenBank/DDBJ whole genome shotgun (WGS) entry which is preliminary data.</text>
</comment>
<name>A0ACB1A5B9_MELEN</name>
<evidence type="ECO:0000313" key="2">
    <source>
        <dbReference type="Proteomes" id="UP001497535"/>
    </source>
</evidence>
<reference evidence="1" key="1">
    <citation type="submission" date="2023-11" db="EMBL/GenBank/DDBJ databases">
        <authorList>
            <person name="Poullet M."/>
        </authorList>
    </citation>
    <scope>NUCLEOTIDE SEQUENCE</scope>
    <source>
        <strain evidence="1">E1834</strain>
    </source>
</reference>
<sequence length="63" mass="8025">MFFRKVYFYSCFRRCLDVFPEGLLFCVLVLRDVWMFFRKVRCFVCMFKRSLDVFRKVYFICFR</sequence>
<dbReference type="EMBL" id="CAVMJV010000057">
    <property type="protein sequence ID" value="CAK5085463.1"/>
    <property type="molecule type" value="Genomic_DNA"/>
</dbReference>
<accession>A0ACB1A5B9</accession>
<gene>
    <name evidence="1" type="ORF">MENTE1834_LOCUS32918</name>
</gene>
<dbReference type="Proteomes" id="UP001497535">
    <property type="component" value="Unassembled WGS sequence"/>
</dbReference>
<evidence type="ECO:0000313" key="1">
    <source>
        <dbReference type="EMBL" id="CAK5085463.1"/>
    </source>
</evidence>
<proteinExistence type="predicted"/>
<organism evidence="1 2">
    <name type="scientific">Meloidogyne enterolobii</name>
    <name type="common">Root-knot nematode worm</name>
    <name type="synonym">Meloidogyne mayaguensis</name>
    <dbReference type="NCBI Taxonomy" id="390850"/>
    <lineage>
        <taxon>Eukaryota</taxon>
        <taxon>Metazoa</taxon>
        <taxon>Ecdysozoa</taxon>
        <taxon>Nematoda</taxon>
        <taxon>Chromadorea</taxon>
        <taxon>Rhabditida</taxon>
        <taxon>Tylenchina</taxon>
        <taxon>Tylenchomorpha</taxon>
        <taxon>Tylenchoidea</taxon>
        <taxon>Meloidogynidae</taxon>
        <taxon>Meloidogyninae</taxon>
        <taxon>Meloidogyne</taxon>
    </lineage>
</organism>
<keyword evidence="2" id="KW-1185">Reference proteome</keyword>
<protein>
    <submittedName>
        <fullName evidence="1">Uncharacterized protein</fullName>
    </submittedName>
</protein>